<feature type="transmembrane region" description="Helical" evidence="5">
    <location>
        <begin position="224"/>
        <end position="245"/>
    </location>
</feature>
<sequence length="281" mass="32651">MTIKDVEERTGLSRSNIRFYEKEKLIEPSRNESNGYRDYSKNDVENIKKIAYLRTLGISIEDIRNIISEKVTLQEMLEKQKEVLKNQITDLNKAKLMCEKMLDEGSISYEKLQVEQYVTDFHDYWKDNRTVFKLDSVSFLYIWGSMLTWTMITALCLIIGALSYSKLPTEIPVQWSKGVATSLVNKNWIFICPVICIIIRYLLKPFIYAKLQMNNYYGEIITEYLTNYICFIVLSVEIFSILFTFGVVKSVVVLLFVDTAIFIGLLVVGLVKMDLRGKEVL</sequence>
<dbReference type="PROSITE" id="PS50937">
    <property type="entry name" value="HTH_MERR_2"/>
    <property type="match status" value="1"/>
</dbReference>
<evidence type="ECO:0000256" key="2">
    <source>
        <dbReference type="ARBA" id="ARBA00023015"/>
    </source>
</evidence>
<evidence type="ECO:0000256" key="3">
    <source>
        <dbReference type="ARBA" id="ARBA00023125"/>
    </source>
</evidence>
<dbReference type="InterPro" id="IPR012867">
    <property type="entry name" value="DUF1648"/>
</dbReference>
<dbReference type="RefSeq" id="WP_117715639.1">
    <property type="nucleotide sequence ID" value="NZ_QSTI01000041.1"/>
</dbReference>
<evidence type="ECO:0000256" key="1">
    <source>
        <dbReference type="ARBA" id="ARBA00022491"/>
    </source>
</evidence>
<feature type="domain" description="HTH merR-type" evidence="6">
    <location>
        <begin position="1"/>
        <end position="69"/>
    </location>
</feature>
<evidence type="ECO:0000259" key="6">
    <source>
        <dbReference type="PROSITE" id="PS50937"/>
    </source>
</evidence>
<dbReference type="InterPro" id="IPR009061">
    <property type="entry name" value="DNA-bd_dom_put_sf"/>
</dbReference>
<keyword evidence="4" id="KW-0804">Transcription</keyword>
<keyword evidence="2" id="KW-0805">Transcription regulation</keyword>
<organism evidence="7 8">
    <name type="scientific">Agathobacter rectalis</name>
    <dbReference type="NCBI Taxonomy" id="39491"/>
    <lineage>
        <taxon>Bacteria</taxon>
        <taxon>Bacillati</taxon>
        <taxon>Bacillota</taxon>
        <taxon>Clostridia</taxon>
        <taxon>Lachnospirales</taxon>
        <taxon>Lachnospiraceae</taxon>
        <taxon>Agathobacter</taxon>
    </lineage>
</organism>
<accession>A0A3E4WNP0</accession>
<proteinExistence type="predicted"/>
<keyword evidence="5" id="KW-0472">Membrane</keyword>
<dbReference type="PANTHER" id="PTHR30204">
    <property type="entry name" value="REDOX-CYCLING DRUG-SENSING TRANSCRIPTIONAL ACTIVATOR SOXR"/>
    <property type="match status" value="1"/>
</dbReference>
<dbReference type="SUPFAM" id="SSF46955">
    <property type="entry name" value="Putative DNA-binding domain"/>
    <property type="match status" value="1"/>
</dbReference>
<evidence type="ECO:0000313" key="7">
    <source>
        <dbReference type="EMBL" id="RGM43855.1"/>
    </source>
</evidence>
<dbReference type="Proteomes" id="UP000260717">
    <property type="component" value="Unassembled WGS sequence"/>
</dbReference>
<dbReference type="GO" id="GO:0003700">
    <property type="term" value="F:DNA-binding transcription factor activity"/>
    <property type="evidence" value="ECO:0007669"/>
    <property type="project" value="InterPro"/>
</dbReference>
<comment type="caution">
    <text evidence="7">The sequence shown here is derived from an EMBL/GenBank/DDBJ whole genome shotgun (WGS) entry which is preliminary data.</text>
</comment>
<dbReference type="Pfam" id="PF13411">
    <property type="entry name" value="MerR_1"/>
    <property type="match status" value="1"/>
</dbReference>
<evidence type="ECO:0000256" key="4">
    <source>
        <dbReference type="ARBA" id="ARBA00023163"/>
    </source>
</evidence>
<feature type="transmembrane region" description="Helical" evidence="5">
    <location>
        <begin position="139"/>
        <end position="164"/>
    </location>
</feature>
<dbReference type="InterPro" id="IPR000551">
    <property type="entry name" value="MerR-type_HTH_dom"/>
</dbReference>
<keyword evidence="5" id="KW-1133">Transmembrane helix</keyword>
<dbReference type="Gene3D" id="1.10.1660.10">
    <property type="match status" value="1"/>
</dbReference>
<gene>
    <name evidence="7" type="ORF">DXC13_14995</name>
</gene>
<dbReference type="EMBL" id="QSTI01000041">
    <property type="protein sequence ID" value="RGM43855.1"/>
    <property type="molecule type" value="Genomic_DNA"/>
</dbReference>
<dbReference type="GO" id="GO:0003677">
    <property type="term" value="F:DNA binding"/>
    <property type="evidence" value="ECO:0007669"/>
    <property type="project" value="UniProtKB-KW"/>
</dbReference>
<dbReference type="PANTHER" id="PTHR30204:SF69">
    <property type="entry name" value="MERR-FAMILY TRANSCRIPTIONAL REGULATOR"/>
    <property type="match status" value="1"/>
</dbReference>
<name>A0A3E4WNP0_9FIRM</name>
<protein>
    <submittedName>
        <fullName evidence="7">MerR family transcriptional regulator</fullName>
    </submittedName>
</protein>
<dbReference type="SMART" id="SM00422">
    <property type="entry name" value="HTH_MERR"/>
    <property type="match status" value="1"/>
</dbReference>
<feature type="transmembrane region" description="Helical" evidence="5">
    <location>
        <begin position="184"/>
        <end position="203"/>
    </location>
</feature>
<keyword evidence="3" id="KW-0238">DNA-binding</keyword>
<dbReference type="Pfam" id="PF07853">
    <property type="entry name" value="DUF1648"/>
    <property type="match status" value="1"/>
</dbReference>
<dbReference type="InterPro" id="IPR047057">
    <property type="entry name" value="MerR_fam"/>
</dbReference>
<reference evidence="7 8" key="1">
    <citation type="submission" date="2018-08" db="EMBL/GenBank/DDBJ databases">
        <title>A genome reference for cultivated species of the human gut microbiota.</title>
        <authorList>
            <person name="Zou Y."/>
            <person name="Xue W."/>
            <person name="Luo G."/>
        </authorList>
    </citation>
    <scope>NUCLEOTIDE SEQUENCE [LARGE SCALE GENOMIC DNA]</scope>
    <source>
        <strain evidence="7 8">OM08-12AT</strain>
    </source>
</reference>
<dbReference type="AlphaFoldDB" id="A0A3E4WNP0"/>
<keyword evidence="1" id="KW-0678">Repressor</keyword>
<keyword evidence="5" id="KW-0812">Transmembrane</keyword>
<evidence type="ECO:0000256" key="5">
    <source>
        <dbReference type="SAM" id="Phobius"/>
    </source>
</evidence>
<feature type="transmembrane region" description="Helical" evidence="5">
    <location>
        <begin position="251"/>
        <end position="271"/>
    </location>
</feature>
<evidence type="ECO:0000313" key="8">
    <source>
        <dbReference type="Proteomes" id="UP000260717"/>
    </source>
</evidence>